<keyword evidence="4" id="KW-0418">Kinase</keyword>
<name>D8U4V5_VOLCA</name>
<feature type="compositionally biased region" description="Polar residues" evidence="6">
    <location>
        <begin position="922"/>
        <end position="942"/>
    </location>
</feature>
<dbReference type="GeneID" id="9616196"/>
<sequence>MSILGKGGLATVVKISDEYALKILSESRAADEEAVILETLGLNSTVVGFYGRLGEDCGAGSRNAALLLELCQGSVGDLLSRLAGQQYIVMMINCVAQLHSRGVIHQVGGKREGENSPQDVTRRPSERNSLALQDIKPSNFLFGRDGSVKLCDFNLSRMASDPTRPASGGTLLYFSPQKFSNIDDGYAADWWALGVTLYQLLYGLQTWPFSSRSLQRLGKLVPEQQLMLVRKAVMKGDIKFRALSLGLPRAARTLIRGLLHPQPELRWSLLHVLGGDYPTDQAFSAVALRYPHLAHDMEKLLQQQQQQQQEQQQQQQAPLWAPPWRFDLIGPSSGVGGRRGKRAEEAPLRQAGGSCRPLLALGSCLMAPRTNDHNYPRNYYHHHHGHDRCRQDSATANPITTTTSTILANLNTNINNNTTTTTTTTNNNNSTNSNSNNNRSSTSDNQHLRRSCSSQTMAACLPLSSVLPPPPPPPPKRPLGPLDDLYPADQLQTAANANEQQQQQQLLPPYRSPSLAPRDINAAPPAPSPPPATAATAAATAGVPLQPFPVCFGGAGAMCFGGAGVRSTAAATAAAGELCSVGGGGLPPTSHTDAAAAAATFGSTSPLCPTPSPPKMQHPPFLSRCRGRVDRGGCGGATAEAFQPEEQDEELVEGFAEAAAGRSRLFVNVLDRRDACSGGVGRSGGGGVGSGRGSCGGGGGVSGGRCLAGAIFSAAAVRKALQPPRSDTEVRAAAAAAAATAAATAAAPSSLASTLLTPDGRLVAAAFVPCEIRTHAADLEAVVCQALLLASSNGPTELSVTAAAAAAGGAAGALAVHSRLRVLGGGTGGGPSYAAAQARRSEGGGQIQGVEVLEEMRLMLECRRLKSRCASATTTCGTNNHYRNQDNNNNNNNNNNINNSFGRNGSSNSDNNNNFKKDSRGISHSSSLLNNKDTGGSTSSQVVRSYSPLPYAVAPLPGSGTTATDTTCRYRMRADEEETATVLKLTPPAAEAATAAEAAAAAVAATAAEAATAAGFGSTPRGTVGGLQIVAAAAAAAAATAAMAAATNRPARGVATHHKSVSMGGGTGGGEVAAVARRRPASSSVGGEMELELLAEAAVAAATSYGTDERLRARSRLHLPAPRAVTARPISRLHTDCSSATASNRFHRRSSGGSSSGGSSSGGSSPVQLSPRCGTQQGAAGRVLPFSPSPSHSHSFLSAAVPKAPPPRAAAVPWEEGERAPCEGSSNSSSSIRRAAPGCEWGSPRAVARRPVAGAGGVGGESAAAAAVVWERGGSSANGAIRQRVQVWVPGSGDGDGGDGDGARRADEVARVAASLVPYTSSNPVPGFEFSASASGGGMSASRNSSFAAPAAGATAKAAAVAGAASAAAAAAAVAVAEAEAVATVVVAVFSLGGMDAKRNEEMAAEWRGPSLFPAGGLRRVSAPEAVLVVVASPAAQQWRRAVTASTTTTTTTTAIATVAAATVSTSPASSPASRGLTSRGGGLVRSSRSRGGGSPATTALPASLGPLPPGAAVVKDGRGGDGQVLRGGGLGTAVGAAARDRSPTPTAELGDGGGGEEGCERKAAVLRRAVETARSYGGAGRRGLGLGGNSSSISINSSNGNGNGGYGSGGRGGSGGGVSGGGGFASLRGTLSAGGGSGSTPSGSSSANRLWSSQKRMSSRRAVKQGVA</sequence>
<gene>
    <name evidence="8" type="ORF">VOLCADRAFT_118439</name>
</gene>
<dbReference type="Pfam" id="PF00069">
    <property type="entry name" value="Pkinase"/>
    <property type="match status" value="1"/>
</dbReference>
<feature type="compositionally biased region" description="Low complexity" evidence="6">
    <location>
        <begin position="479"/>
        <end position="507"/>
    </location>
</feature>
<feature type="region of interest" description="Disordered" evidence="6">
    <location>
        <begin position="1605"/>
        <end position="1669"/>
    </location>
</feature>
<keyword evidence="1" id="KW-0723">Serine/threonine-protein kinase</keyword>
<feature type="region of interest" description="Disordered" evidence="6">
    <location>
        <begin position="1126"/>
        <end position="1239"/>
    </location>
</feature>
<dbReference type="eggNOG" id="KOG0690">
    <property type="taxonomic scope" value="Eukaryota"/>
</dbReference>
<accession>D8U4V5</accession>
<evidence type="ECO:0000259" key="7">
    <source>
        <dbReference type="PROSITE" id="PS50011"/>
    </source>
</evidence>
<dbReference type="SUPFAM" id="SSF56112">
    <property type="entry name" value="Protein kinase-like (PK-like)"/>
    <property type="match status" value="1"/>
</dbReference>
<keyword evidence="3" id="KW-0547">Nucleotide-binding</keyword>
<evidence type="ECO:0000256" key="5">
    <source>
        <dbReference type="ARBA" id="ARBA00022840"/>
    </source>
</evidence>
<dbReference type="PROSITE" id="PS50011">
    <property type="entry name" value="PROTEIN_KINASE_DOM"/>
    <property type="match status" value="1"/>
</dbReference>
<dbReference type="OrthoDB" id="1668230at2759"/>
<evidence type="ECO:0000256" key="3">
    <source>
        <dbReference type="ARBA" id="ARBA00022741"/>
    </source>
</evidence>
<keyword evidence="9" id="KW-1185">Reference proteome</keyword>
<dbReference type="InParanoid" id="D8U4V5"/>
<feature type="compositionally biased region" description="Polar residues" evidence="6">
    <location>
        <begin position="1648"/>
        <end position="1657"/>
    </location>
</feature>
<dbReference type="RefSeq" id="XP_002953716.1">
    <property type="nucleotide sequence ID" value="XM_002953670.1"/>
</dbReference>
<protein>
    <recommendedName>
        <fullName evidence="7">Protein kinase domain-containing protein</fullName>
    </recommendedName>
</protein>
<dbReference type="PANTHER" id="PTHR24345:SF0">
    <property type="entry name" value="CELL CYCLE SERINE_THREONINE-PROTEIN KINASE CDC5_MSD2"/>
    <property type="match status" value="1"/>
</dbReference>
<dbReference type="InterPro" id="IPR011009">
    <property type="entry name" value="Kinase-like_dom_sf"/>
</dbReference>
<dbReference type="InterPro" id="IPR000719">
    <property type="entry name" value="Prot_kinase_dom"/>
</dbReference>
<dbReference type="Proteomes" id="UP000001058">
    <property type="component" value="Unassembled WGS sequence"/>
</dbReference>
<dbReference type="STRING" id="3068.D8U4V5"/>
<evidence type="ECO:0000256" key="6">
    <source>
        <dbReference type="SAM" id="MobiDB-lite"/>
    </source>
</evidence>
<feature type="compositionally biased region" description="Basic residues" evidence="6">
    <location>
        <begin position="1658"/>
        <end position="1669"/>
    </location>
</feature>
<dbReference type="SMART" id="SM00220">
    <property type="entry name" value="S_TKc"/>
    <property type="match status" value="1"/>
</dbReference>
<dbReference type="GO" id="GO:0005524">
    <property type="term" value="F:ATP binding"/>
    <property type="evidence" value="ECO:0007669"/>
    <property type="project" value="UniProtKB-KW"/>
</dbReference>
<dbReference type="EMBL" id="GL378358">
    <property type="protein sequence ID" value="EFJ45340.1"/>
    <property type="molecule type" value="Genomic_DNA"/>
</dbReference>
<evidence type="ECO:0000256" key="2">
    <source>
        <dbReference type="ARBA" id="ARBA00022679"/>
    </source>
</evidence>
<keyword evidence="5" id="KW-0067">ATP-binding</keyword>
<evidence type="ECO:0000313" key="9">
    <source>
        <dbReference type="Proteomes" id="UP000001058"/>
    </source>
</evidence>
<evidence type="ECO:0000256" key="4">
    <source>
        <dbReference type="ARBA" id="ARBA00022777"/>
    </source>
</evidence>
<feature type="compositionally biased region" description="Low complexity" evidence="6">
    <location>
        <begin position="1463"/>
        <end position="1478"/>
    </location>
</feature>
<reference evidence="8 9" key="1">
    <citation type="journal article" date="2010" name="Science">
        <title>Genomic analysis of organismal complexity in the multicellular green alga Volvox carteri.</title>
        <authorList>
            <person name="Prochnik S.E."/>
            <person name="Umen J."/>
            <person name="Nedelcu A.M."/>
            <person name="Hallmann A."/>
            <person name="Miller S.M."/>
            <person name="Nishii I."/>
            <person name="Ferris P."/>
            <person name="Kuo A."/>
            <person name="Mitros T."/>
            <person name="Fritz-Laylin L.K."/>
            <person name="Hellsten U."/>
            <person name="Chapman J."/>
            <person name="Simakov O."/>
            <person name="Rensing S.A."/>
            <person name="Terry A."/>
            <person name="Pangilinan J."/>
            <person name="Kapitonov V."/>
            <person name="Jurka J."/>
            <person name="Salamov A."/>
            <person name="Shapiro H."/>
            <person name="Schmutz J."/>
            <person name="Grimwood J."/>
            <person name="Lindquist E."/>
            <person name="Lucas S."/>
            <person name="Grigoriev I.V."/>
            <person name="Schmitt R."/>
            <person name="Kirk D."/>
            <person name="Rokhsar D.S."/>
        </authorList>
    </citation>
    <scope>NUCLEOTIDE SEQUENCE [LARGE SCALE GENOMIC DNA]</scope>
    <source>
        <strain evidence="9">f. Nagariensis / Eve</strain>
    </source>
</reference>
<feature type="compositionally biased region" description="Pro residues" evidence="6">
    <location>
        <begin position="467"/>
        <end position="478"/>
    </location>
</feature>
<evidence type="ECO:0000256" key="1">
    <source>
        <dbReference type="ARBA" id="ARBA00022527"/>
    </source>
</evidence>
<feature type="compositionally biased region" description="Low complexity" evidence="6">
    <location>
        <begin position="879"/>
        <end position="914"/>
    </location>
</feature>
<feature type="compositionally biased region" description="Gly residues" evidence="6">
    <location>
        <begin position="1605"/>
        <end position="1625"/>
    </location>
</feature>
<keyword evidence="2" id="KW-0808">Transferase</keyword>
<dbReference type="Gene3D" id="1.10.510.10">
    <property type="entry name" value="Transferase(Phosphotransferase) domain 1"/>
    <property type="match status" value="1"/>
</dbReference>
<feature type="compositionally biased region" description="Low complexity" evidence="6">
    <location>
        <begin position="1496"/>
        <end position="1506"/>
    </location>
</feature>
<feature type="compositionally biased region" description="Gly residues" evidence="6">
    <location>
        <begin position="1521"/>
        <end position="1533"/>
    </location>
</feature>
<feature type="region of interest" description="Disordered" evidence="6">
    <location>
        <begin position="876"/>
        <end position="942"/>
    </location>
</feature>
<dbReference type="KEGG" id="vcn:VOLCADRAFT_118439"/>
<feature type="domain" description="Protein kinase" evidence="7">
    <location>
        <begin position="1"/>
        <end position="283"/>
    </location>
</feature>
<organism evidence="9">
    <name type="scientific">Volvox carteri f. nagariensis</name>
    <dbReference type="NCBI Taxonomy" id="3068"/>
    <lineage>
        <taxon>Eukaryota</taxon>
        <taxon>Viridiplantae</taxon>
        <taxon>Chlorophyta</taxon>
        <taxon>core chlorophytes</taxon>
        <taxon>Chlorophyceae</taxon>
        <taxon>CS clade</taxon>
        <taxon>Chlamydomonadales</taxon>
        <taxon>Volvocaceae</taxon>
        <taxon>Volvox</taxon>
    </lineage>
</organism>
<feature type="region of interest" description="Disordered" evidence="6">
    <location>
        <begin position="411"/>
        <end position="535"/>
    </location>
</feature>
<feature type="region of interest" description="Disordered" evidence="6">
    <location>
        <begin position="1463"/>
        <end position="1561"/>
    </location>
</feature>
<evidence type="ECO:0000313" key="8">
    <source>
        <dbReference type="EMBL" id="EFJ45340.1"/>
    </source>
</evidence>
<dbReference type="PANTHER" id="PTHR24345">
    <property type="entry name" value="SERINE/THREONINE-PROTEIN KINASE PLK"/>
    <property type="match status" value="1"/>
</dbReference>
<feature type="compositionally biased region" description="Low complexity" evidence="6">
    <location>
        <begin position="411"/>
        <end position="445"/>
    </location>
</feature>
<proteinExistence type="predicted"/>
<dbReference type="GO" id="GO:0005634">
    <property type="term" value="C:nucleus"/>
    <property type="evidence" value="ECO:0007669"/>
    <property type="project" value="TreeGrafter"/>
</dbReference>
<feature type="compositionally biased region" description="Low complexity" evidence="6">
    <location>
        <begin position="1184"/>
        <end position="1202"/>
    </location>
</feature>
<dbReference type="GO" id="GO:0004674">
    <property type="term" value="F:protein serine/threonine kinase activity"/>
    <property type="evidence" value="ECO:0007669"/>
    <property type="project" value="UniProtKB-KW"/>
</dbReference>